<feature type="domain" description="C2H2-type" evidence="11">
    <location>
        <begin position="205"/>
        <end position="228"/>
    </location>
</feature>
<evidence type="ECO:0000256" key="2">
    <source>
        <dbReference type="ARBA" id="ARBA00022723"/>
    </source>
</evidence>
<evidence type="ECO:0000313" key="13">
    <source>
        <dbReference type="Proteomes" id="UP001295684"/>
    </source>
</evidence>
<evidence type="ECO:0000313" key="12">
    <source>
        <dbReference type="EMBL" id="CAI2361959.1"/>
    </source>
</evidence>
<keyword evidence="4 9" id="KW-0863">Zinc-finger</keyword>
<evidence type="ECO:0000256" key="3">
    <source>
        <dbReference type="ARBA" id="ARBA00022737"/>
    </source>
</evidence>
<sequence length="228" mass="26870">MEAYMTTQAMLVNQLNPEALNYLTSNWCHHEVLGWLNTQQEVTQSTRSYISVRNTSGIVKENSNKVFKTKSNSQNNEENKDSPLPQSSQQMHYETYKQIKSITTKDTPGISKTQIYEKLLKPFKHQKRVVKTPVTNKETAVYICKYEGCDKEYTKIWNLLDHVRMHEGIKPYQCDSCSKSFTQKGNLKKHMKQHHLKTLGERKRFECRVCKRKYTEKYNLKAHMKTHE</sequence>
<dbReference type="GO" id="GO:0000981">
    <property type="term" value="F:DNA-binding transcription factor activity, RNA polymerase II-specific"/>
    <property type="evidence" value="ECO:0007669"/>
    <property type="project" value="TreeGrafter"/>
</dbReference>
<dbReference type="Proteomes" id="UP001295684">
    <property type="component" value="Unassembled WGS sequence"/>
</dbReference>
<keyword evidence="8" id="KW-0539">Nucleus</keyword>
<evidence type="ECO:0000259" key="11">
    <source>
        <dbReference type="PROSITE" id="PS50157"/>
    </source>
</evidence>
<evidence type="ECO:0000256" key="10">
    <source>
        <dbReference type="SAM" id="MobiDB-lite"/>
    </source>
</evidence>
<evidence type="ECO:0000256" key="9">
    <source>
        <dbReference type="PROSITE-ProRule" id="PRU00042"/>
    </source>
</evidence>
<keyword evidence="13" id="KW-1185">Reference proteome</keyword>
<evidence type="ECO:0000256" key="7">
    <source>
        <dbReference type="ARBA" id="ARBA00023163"/>
    </source>
</evidence>
<keyword evidence="2" id="KW-0479">Metal-binding</keyword>
<dbReference type="EMBL" id="CAMPGE010003137">
    <property type="protein sequence ID" value="CAI2361959.1"/>
    <property type="molecule type" value="Genomic_DNA"/>
</dbReference>
<reference evidence="12" key="1">
    <citation type="submission" date="2023-07" db="EMBL/GenBank/DDBJ databases">
        <authorList>
            <consortium name="AG Swart"/>
            <person name="Singh M."/>
            <person name="Singh A."/>
            <person name="Seah K."/>
            <person name="Emmerich C."/>
        </authorList>
    </citation>
    <scope>NUCLEOTIDE SEQUENCE</scope>
    <source>
        <strain evidence="12">DP1</strain>
    </source>
</reference>
<gene>
    <name evidence="12" type="ORF">ECRASSUSDP1_LOCUS3275</name>
</gene>
<comment type="subcellular location">
    <subcellularLocation>
        <location evidence="1">Nucleus</location>
    </subcellularLocation>
</comment>
<keyword evidence="3" id="KW-0677">Repeat</keyword>
<dbReference type="GO" id="GO:0005634">
    <property type="term" value="C:nucleus"/>
    <property type="evidence" value="ECO:0007669"/>
    <property type="project" value="UniProtKB-SubCell"/>
</dbReference>
<dbReference type="Pfam" id="PF00096">
    <property type="entry name" value="zf-C2H2"/>
    <property type="match status" value="3"/>
</dbReference>
<dbReference type="AlphaFoldDB" id="A0AAD1U7Z3"/>
<feature type="domain" description="C2H2-type" evidence="11">
    <location>
        <begin position="142"/>
        <end position="171"/>
    </location>
</feature>
<evidence type="ECO:0000256" key="6">
    <source>
        <dbReference type="ARBA" id="ARBA00023015"/>
    </source>
</evidence>
<dbReference type="SMART" id="SM00355">
    <property type="entry name" value="ZnF_C2H2"/>
    <property type="match status" value="3"/>
</dbReference>
<dbReference type="PROSITE" id="PS00028">
    <property type="entry name" value="ZINC_FINGER_C2H2_1"/>
    <property type="match status" value="2"/>
</dbReference>
<feature type="compositionally biased region" description="Polar residues" evidence="10">
    <location>
        <begin position="64"/>
        <end position="76"/>
    </location>
</feature>
<dbReference type="FunFam" id="3.30.160.60:FF:000130">
    <property type="entry name" value="Spalt-like transcription factor 4"/>
    <property type="match status" value="1"/>
</dbReference>
<feature type="region of interest" description="Disordered" evidence="10">
    <location>
        <begin position="61"/>
        <end position="90"/>
    </location>
</feature>
<protein>
    <recommendedName>
        <fullName evidence="11">C2H2-type domain-containing protein</fullName>
    </recommendedName>
</protein>
<keyword evidence="6" id="KW-0805">Transcription regulation</keyword>
<accession>A0AAD1U7Z3</accession>
<dbReference type="PANTHER" id="PTHR23235:SF142">
    <property type="entry name" value="ZINC FINGER PROTEIN 384"/>
    <property type="match status" value="1"/>
</dbReference>
<evidence type="ECO:0000256" key="1">
    <source>
        <dbReference type="ARBA" id="ARBA00004123"/>
    </source>
</evidence>
<dbReference type="GO" id="GO:0008270">
    <property type="term" value="F:zinc ion binding"/>
    <property type="evidence" value="ECO:0007669"/>
    <property type="project" value="UniProtKB-KW"/>
</dbReference>
<keyword evidence="5" id="KW-0862">Zinc</keyword>
<dbReference type="FunFam" id="3.30.160.60:FF:000446">
    <property type="entry name" value="Zinc finger protein"/>
    <property type="match status" value="1"/>
</dbReference>
<proteinExistence type="predicted"/>
<dbReference type="InterPro" id="IPR036236">
    <property type="entry name" value="Znf_C2H2_sf"/>
</dbReference>
<evidence type="ECO:0000256" key="5">
    <source>
        <dbReference type="ARBA" id="ARBA00022833"/>
    </source>
</evidence>
<name>A0AAD1U7Z3_EUPCR</name>
<feature type="domain" description="C2H2-type" evidence="11">
    <location>
        <begin position="172"/>
        <end position="194"/>
    </location>
</feature>
<dbReference type="SUPFAM" id="SSF57667">
    <property type="entry name" value="beta-beta-alpha zinc fingers"/>
    <property type="match status" value="2"/>
</dbReference>
<evidence type="ECO:0000256" key="4">
    <source>
        <dbReference type="ARBA" id="ARBA00022771"/>
    </source>
</evidence>
<dbReference type="GO" id="GO:0000978">
    <property type="term" value="F:RNA polymerase II cis-regulatory region sequence-specific DNA binding"/>
    <property type="evidence" value="ECO:0007669"/>
    <property type="project" value="TreeGrafter"/>
</dbReference>
<organism evidence="12 13">
    <name type="scientific">Euplotes crassus</name>
    <dbReference type="NCBI Taxonomy" id="5936"/>
    <lineage>
        <taxon>Eukaryota</taxon>
        <taxon>Sar</taxon>
        <taxon>Alveolata</taxon>
        <taxon>Ciliophora</taxon>
        <taxon>Intramacronucleata</taxon>
        <taxon>Spirotrichea</taxon>
        <taxon>Hypotrichia</taxon>
        <taxon>Euplotida</taxon>
        <taxon>Euplotidae</taxon>
        <taxon>Moneuplotes</taxon>
    </lineage>
</organism>
<keyword evidence="7" id="KW-0804">Transcription</keyword>
<dbReference type="PANTHER" id="PTHR23235">
    <property type="entry name" value="KRUEPPEL-LIKE TRANSCRIPTION FACTOR"/>
    <property type="match status" value="1"/>
</dbReference>
<comment type="caution">
    <text evidence="12">The sequence shown here is derived from an EMBL/GenBank/DDBJ whole genome shotgun (WGS) entry which is preliminary data.</text>
</comment>
<dbReference type="Gene3D" id="3.30.160.60">
    <property type="entry name" value="Classic Zinc Finger"/>
    <property type="match status" value="3"/>
</dbReference>
<evidence type="ECO:0000256" key="8">
    <source>
        <dbReference type="ARBA" id="ARBA00023242"/>
    </source>
</evidence>
<dbReference type="InterPro" id="IPR013087">
    <property type="entry name" value="Znf_C2H2_type"/>
</dbReference>
<dbReference type="PROSITE" id="PS50157">
    <property type="entry name" value="ZINC_FINGER_C2H2_2"/>
    <property type="match status" value="3"/>
</dbReference>